<protein>
    <submittedName>
        <fullName evidence="1">Uncharacterized protein</fullName>
    </submittedName>
</protein>
<evidence type="ECO:0000313" key="2">
    <source>
        <dbReference type="Proteomes" id="UP001055879"/>
    </source>
</evidence>
<proteinExistence type="predicted"/>
<reference evidence="1 2" key="2">
    <citation type="journal article" date="2022" name="Mol. Ecol. Resour.">
        <title>The genomes of chicory, endive, great burdock and yacon provide insights into Asteraceae paleo-polyploidization history and plant inulin production.</title>
        <authorList>
            <person name="Fan W."/>
            <person name="Wang S."/>
            <person name="Wang H."/>
            <person name="Wang A."/>
            <person name="Jiang F."/>
            <person name="Liu H."/>
            <person name="Zhao H."/>
            <person name="Xu D."/>
            <person name="Zhang Y."/>
        </authorList>
    </citation>
    <scope>NUCLEOTIDE SEQUENCE [LARGE SCALE GENOMIC DNA]</scope>
    <source>
        <strain evidence="2">cv. Niubang</strain>
    </source>
</reference>
<dbReference type="Proteomes" id="UP001055879">
    <property type="component" value="Linkage Group LG14"/>
</dbReference>
<dbReference type="EMBL" id="CM042060">
    <property type="protein sequence ID" value="KAI3678001.1"/>
    <property type="molecule type" value="Genomic_DNA"/>
</dbReference>
<organism evidence="1 2">
    <name type="scientific">Arctium lappa</name>
    <name type="common">Greater burdock</name>
    <name type="synonym">Lappa major</name>
    <dbReference type="NCBI Taxonomy" id="4217"/>
    <lineage>
        <taxon>Eukaryota</taxon>
        <taxon>Viridiplantae</taxon>
        <taxon>Streptophyta</taxon>
        <taxon>Embryophyta</taxon>
        <taxon>Tracheophyta</taxon>
        <taxon>Spermatophyta</taxon>
        <taxon>Magnoliopsida</taxon>
        <taxon>eudicotyledons</taxon>
        <taxon>Gunneridae</taxon>
        <taxon>Pentapetalae</taxon>
        <taxon>asterids</taxon>
        <taxon>campanulids</taxon>
        <taxon>Asterales</taxon>
        <taxon>Asteraceae</taxon>
        <taxon>Carduoideae</taxon>
        <taxon>Cardueae</taxon>
        <taxon>Arctiinae</taxon>
        <taxon>Arctium</taxon>
    </lineage>
</organism>
<accession>A0ACB8Y374</accession>
<evidence type="ECO:0000313" key="1">
    <source>
        <dbReference type="EMBL" id="KAI3678001.1"/>
    </source>
</evidence>
<comment type="caution">
    <text evidence="1">The sequence shown here is derived from an EMBL/GenBank/DDBJ whole genome shotgun (WGS) entry which is preliminary data.</text>
</comment>
<gene>
    <name evidence="1" type="ORF">L6452_37279</name>
</gene>
<keyword evidence="2" id="KW-1185">Reference proteome</keyword>
<name>A0ACB8Y374_ARCLA</name>
<reference evidence="2" key="1">
    <citation type="journal article" date="2022" name="Mol. Ecol. Resour.">
        <title>The genomes of chicory, endive, great burdock and yacon provide insights into Asteraceae palaeo-polyploidization history and plant inulin production.</title>
        <authorList>
            <person name="Fan W."/>
            <person name="Wang S."/>
            <person name="Wang H."/>
            <person name="Wang A."/>
            <person name="Jiang F."/>
            <person name="Liu H."/>
            <person name="Zhao H."/>
            <person name="Xu D."/>
            <person name="Zhang Y."/>
        </authorList>
    </citation>
    <scope>NUCLEOTIDE SEQUENCE [LARGE SCALE GENOMIC DNA]</scope>
    <source>
        <strain evidence="2">cv. Niubang</strain>
    </source>
</reference>
<sequence length="68" mass="7653">MHTKNSFLCHNHLASTKGELAFFLISIEAEKDLESKDEQEIVSKEDVPEGGNVAVDPQQQEQEQRTTP</sequence>